<feature type="chain" id="PRO_5042155440" evidence="2">
    <location>
        <begin position="17"/>
        <end position="190"/>
    </location>
</feature>
<reference evidence="3" key="1">
    <citation type="submission" date="2018-03" db="EMBL/GenBank/DDBJ databases">
        <authorList>
            <person name="Guldener U."/>
        </authorList>
    </citation>
    <scope>NUCLEOTIDE SEQUENCE</scope>
</reference>
<feature type="compositionally biased region" description="Basic and acidic residues" evidence="1">
    <location>
        <begin position="148"/>
        <end position="167"/>
    </location>
</feature>
<organism evidence="3 4">
    <name type="scientific">Cephalotrichum gorgonifer</name>
    <dbReference type="NCBI Taxonomy" id="2041049"/>
    <lineage>
        <taxon>Eukaryota</taxon>
        <taxon>Fungi</taxon>
        <taxon>Dikarya</taxon>
        <taxon>Ascomycota</taxon>
        <taxon>Pezizomycotina</taxon>
        <taxon>Sordariomycetes</taxon>
        <taxon>Hypocreomycetidae</taxon>
        <taxon>Microascales</taxon>
        <taxon>Microascaceae</taxon>
        <taxon>Cephalotrichum</taxon>
    </lineage>
</organism>
<sequence length="190" mass="18951">MRFTPVFAGLVAVAYAADSTTSAEAPKSTALTTEEQKCIAACPASDVNCIAHCTPVPSPSEDNIKALNECVSKCDQGDGSEAQTIAFSNCTQKCVVENYYDPAVGTPDQGSSSSGGSSNGDSSGDSNSNGDSGSSDGEDSSSNGDSSGDNKDGEDKSGEDKSGDDKGNSASGLAASTWGLFGLVAAALAF</sequence>
<feature type="signal peptide" evidence="2">
    <location>
        <begin position="1"/>
        <end position="16"/>
    </location>
</feature>
<evidence type="ECO:0000313" key="4">
    <source>
        <dbReference type="Proteomes" id="UP001187682"/>
    </source>
</evidence>
<dbReference type="Proteomes" id="UP001187682">
    <property type="component" value="Unassembled WGS sequence"/>
</dbReference>
<evidence type="ECO:0000256" key="1">
    <source>
        <dbReference type="SAM" id="MobiDB-lite"/>
    </source>
</evidence>
<keyword evidence="2" id="KW-0732">Signal</keyword>
<name>A0AAE8SXR4_9PEZI</name>
<accession>A0AAE8SXR4</accession>
<keyword evidence="4" id="KW-1185">Reference proteome</keyword>
<comment type="caution">
    <text evidence="3">The sequence shown here is derived from an EMBL/GenBank/DDBJ whole genome shotgun (WGS) entry which is preliminary data.</text>
</comment>
<gene>
    <name evidence="3" type="ORF">DNG_06900</name>
</gene>
<feature type="region of interest" description="Disordered" evidence="1">
    <location>
        <begin position="105"/>
        <end position="173"/>
    </location>
</feature>
<feature type="compositionally biased region" description="Low complexity" evidence="1">
    <location>
        <begin position="110"/>
        <end position="147"/>
    </location>
</feature>
<dbReference type="EMBL" id="ONZQ02000010">
    <property type="protein sequence ID" value="SPO04217.1"/>
    <property type="molecule type" value="Genomic_DNA"/>
</dbReference>
<evidence type="ECO:0000256" key="2">
    <source>
        <dbReference type="SAM" id="SignalP"/>
    </source>
</evidence>
<evidence type="ECO:0000313" key="3">
    <source>
        <dbReference type="EMBL" id="SPO04217.1"/>
    </source>
</evidence>
<dbReference type="AlphaFoldDB" id="A0AAE8SXR4"/>
<protein>
    <submittedName>
        <fullName evidence="3">Uncharacterized protein</fullName>
    </submittedName>
</protein>
<proteinExistence type="predicted"/>